<dbReference type="AlphaFoldDB" id="C0GFS7"/>
<dbReference type="PANTHER" id="PTHR43776:SF7">
    <property type="entry name" value="D,D-DIPEPTIDE TRANSPORT ATP-BINDING PROTEIN DDPF-RELATED"/>
    <property type="match status" value="1"/>
</dbReference>
<protein>
    <submittedName>
        <fullName evidence="6">ABC transporter related protein</fullName>
    </submittedName>
</protein>
<dbReference type="InterPro" id="IPR017871">
    <property type="entry name" value="ABC_transporter-like_CS"/>
</dbReference>
<accession>C0GFS7</accession>
<dbReference type="eggNOG" id="COG1124">
    <property type="taxonomic scope" value="Bacteria"/>
</dbReference>
<dbReference type="OrthoDB" id="9806285at2"/>
<dbReference type="GO" id="GO:0055085">
    <property type="term" value="P:transmembrane transport"/>
    <property type="evidence" value="ECO:0007669"/>
    <property type="project" value="UniProtKB-ARBA"/>
</dbReference>
<proteinExistence type="inferred from homology"/>
<dbReference type="Proteomes" id="UP000006443">
    <property type="component" value="Unassembled WGS sequence"/>
</dbReference>
<evidence type="ECO:0000256" key="3">
    <source>
        <dbReference type="ARBA" id="ARBA00022741"/>
    </source>
</evidence>
<evidence type="ECO:0000256" key="4">
    <source>
        <dbReference type="ARBA" id="ARBA00022840"/>
    </source>
</evidence>
<evidence type="ECO:0000313" key="7">
    <source>
        <dbReference type="Proteomes" id="UP000006443"/>
    </source>
</evidence>
<dbReference type="PANTHER" id="PTHR43776">
    <property type="entry name" value="TRANSPORT ATP-BINDING PROTEIN"/>
    <property type="match status" value="1"/>
</dbReference>
<dbReference type="SMART" id="SM00382">
    <property type="entry name" value="AAA"/>
    <property type="match status" value="1"/>
</dbReference>
<dbReference type="STRING" id="555088.DealDRAFT_1336"/>
<feature type="domain" description="ABC transporter" evidence="5">
    <location>
        <begin position="3"/>
        <end position="213"/>
    </location>
</feature>
<keyword evidence="4" id="KW-0067">ATP-binding</keyword>
<dbReference type="SUPFAM" id="SSF52540">
    <property type="entry name" value="P-loop containing nucleoside triphosphate hydrolases"/>
    <property type="match status" value="1"/>
</dbReference>
<evidence type="ECO:0000256" key="2">
    <source>
        <dbReference type="ARBA" id="ARBA00022448"/>
    </source>
</evidence>
<sequence>MLLEAKNIGFRYGEGPWVLRGVSLSLKPGEVVGLSGHSGCGKTTLARVLAGYEPPLEGSVTLDGKPLPKKGYNPVQLVFQHPEKAVNDRWRMEYTLRENRWYQQKVLTPLGIEPDWLTRWPKELSGGELQRFCVARALGPQTRFLIADEMTTMLDAITQAQIWHVVLDAVKEQNLGVLVVSHEQTLLERLCSRVIDLEAFRDHSTKHHHPSDVCCQ</sequence>
<evidence type="ECO:0000313" key="6">
    <source>
        <dbReference type="EMBL" id="EEG77616.1"/>
    </source>
</evidence>
<reference evidence="6 7" key="1">
    <citation type="submission" date="2009-02" db="EMBL/GenBank/DDBJ databases">
        <title>Sequencing of the draft genome and assembly of Dethiobacter alkaliphilus AHT 1.</title>
        <authorList>
            <consortium name="US DOE Joint Genome Institute (JGI-PGF)"/>
            <person name="Lucas S."/>
            <person name="Copeland A."/>
            <person name="Lapidus A."/>
            <person name="Glavina del Rio T."/>
            <person name="Dalin E."/>
            <person name="Tice H."/>
            <person name="Bruce D."/>
            <person name="Goodwin L."/>
            <person name="Pitluck S."/>
            <person name="Larimer F."/>
            <person name="Land M.L."/>
            <person name="Hauser L."/>
            <person name="Muyzer G."/>
        </authorList>
    </citation>
    <scope>NUCLEOTIDE SEQUENCE [LARGE SCALE GENOMIC DNA]</scope>
    <source>
        <strain evidence="6 7">AHT 1</strain>
    </source>
</reference>
<dbReference type="GO" id="GO:0016887">
    <property type="term" value="F:ATP hydrolysis activity"/>
    <property type="evidence" value="ECO:0007669"/>
    <property type="project" value="InterPro"/>
</dbReference>
<dbReference type="InterPro" id="IPR003593">
    <property type="entry name" value="AAA+_ATPase"/>
</dbReference>
<dbReference type="InterPro" id="IPR050319">
    <property type="entry name" value="ABC_transp_ATP-bind"/>
</dbReference>
<dbReference type="Pfam" id="PF00005">
    <property type="entry name" value="ABC_tran"/>
    <property type="match status" value="1"/>
</dbReference>
<dbReference type="PROSITE" id="PS00211">
    <property type="entry name" value="ABC_TRANSPORTER_1"/>
    <property type="match status" value="1"/>
</dbReference>
<organism evidence="6 7">
    <name type="scientific">Dethiobacter alkaliphilus AHT 1</name>
    <dbReference type="NCBI Taxonomy" id="555088"/>
    <lineage>
        <taxon>Bacteria</taxon>
        <taxon>Bacillati</taxon>
        <taxon>Bacillota</taxon>
        <taxon>Dethiobacteria</taxon>
        <taxon>Dethiobacterales</taxon>
        <taxon>Dethiobacteraceae</taxon>
        <taxon>Dethiobacter</taxon>
    </lineage>
</organism>
<evidence type="ECO:0000259" key="5">
    <source>
        <dbReference type="PROSITE" id="PS50893"/>
    </source>
</evidence>
<keyword evidence="7" id="KW-1185">Reference proteome</keyword>
<comment type="similarity">
    <text evidence="1">Belongs to the ABC transporter superfamily.</text>
</comment>
<gene>
    <name evidence="6" type="ORF">DealDRAFT_1336</name>
</gene>
<dbReference type="GO" id="GO:0005524">
    <property type="term" value="F:ATP binding"/>
    <property type="evidence" value="ECO:0007669"/>
    <property type="project" value="UniProtKB-KW"/>
</dbReference>
<dbReference type="EMBL" id="ACJM01000006">
    <property type="protein sequence ID" value="EEG77616.1"/>
    <property type="molecule type" value="Genomic_DNA"/>
</dbReference>
<dbReference type="InterPro" id="IPR003439">
    <property type="entry name" value="ABC_transporter-like_ATP-bd"/>
</dbReference>
<dbReference type="RefSeq" id="WP_008516011.1">
    <property type="nucleotide sequence ID" value="NZ_ACJM01000006.1"/>
</dbReference>
<keyword evidence="2" id="KW-0813">Transport</keyword>
<dbReference type="PROSITE" id="PS50893">
    <property type="entry name" value="ABC_TRANSPORTER_2"/>
    <property type="match status" value="1"/>
</dbReference>
<keyword evidence="3" id="KW-0547">Nucleotide-binding</keyword>
<dbReference type="Gene3D" id="3.40.50.300">
    <property type="entry name" value="P-loop containing nucleotide triphosphate hydrolases"/>
    <property type="match status" value="1"/>
</dbReference>
<name>C0GFS7_DETAL</name>
<comment type="caution">
    <text evidence="6">The sequence shown here is derived from an EMBL/GenBank/DDBJ whole genome shotgun (WGS) entry which is preliminary data.</text>
</comment>
<dbReference type="InterPro" id="IPR027417">
    <property type="entry name" value="P-loop_NTPase"/>
</dbReference>
<evidence type="ECO:0000256" key="1">
    <source>
        <dbReference type="ARBA" id="ARBA00005417"/>
    </source>
</evidence>